<gene>
    <name evidence="2" type="ORF">J8273_3483</name>
</gene>
<dbReference type="InterPro" id="IPR013083">
    <property type="entry name" value="Znf_RING/FYVE/PHD"/>
</dbReference>
<feature type="compositionally biased region" description="Basic and acidic residues" evidence="1">
    <location>
        <begin position="89"/>
        <end position="109"/>
    </location>
</feature>
<comment type="caution">
    <text evidence="2">The sequence shown here is derived from an EMBL/GenBank/DDBJ whole genome shotgun (WGS) entry which is preliminary data.</text>
</comment>
<evidence type="ECO:0000313" key="2">
    <source>
        <dbReference type="EMBL" id="KAG9393348.1"/>
    </source>
</evidence>
<feature type="region of interest" description="Disordered" evidence="1">
    <location>
        <begin position="77"/>
        <end position="232"/>
    </location>
</feature>
<proteinExistence type="predicted"/>
<feature type="compositionally biased region" description="Low complexity" evidence="1">
    <location>
        <begin position="154"/>
        <end position="172"/>
    </location>
</feature>
<dbReference type="Gene3D" id="3.30.40.10">
    <property type="entry name" value="Zinc/RING finger domain, C3HC4 (zinc finger)"/>
    <property type="match status" value="1"/>
</dbReference>
<dbReference type="EMBL" id="JAHDYR010000025">
    <property type="protein sequence ID" value="KAG9393348.1"/>
    <property type="molecule type" value="Genomic_DNA"/>
</dbReference>
<dbReference type="AlphaFoldDB" id="A0A8J6B127"/>
<organism evidence="2 3">
    <name type="scientific">Carpediemonas membranifera</name>
    <dbReference type="NCBI Taxonomy" id="201153"/>
    <lineage>
        <taxon>Eukaryota</taxon>
        <taxon>Metamonada</taxon>
        <taxon>Carpediemonas-like organisms</taxon>
        <taxon>Carpediemonas</taxon>
    </lineage>
</organism>
<accession>A0A8J6B127</accession>
<evidence type="ECO:0000256" key="1">
    <source>
        <dbReference type="SAM" id="MobiDB-lite"/>
    </source>
</evidence>
<feature type="compositionally biased region" description="Acidic residues" evidence="1">
    <location>
        <begin position="177"/>
        <end position="190"/>
    </location>
</feature>
<dbReference type="Proteomes" id="UP000717585">
    <property type="component" value="Unassembled WGS sequence"/>
</dbReference>
<dbReference type="InterPro" id="IPR011011">
    <property type="entry name" value="Znf_FYVE_PHD"/>
</dbReference>
<feature type="compositionally biased region" description="Basic and acidic residues" evidence="1">
    <location>
        <begin position="119"/>
        <end position="142"/>
    </location>
</feature>
<protein>
    <submittedName>
        <fullName evidence="2">Uncharacterized protein</fullName>
    </submittedName>
</protein>
<feature type="compositionally biased region" description="Basic and acidic residues" evidence="1">
    <location>
        <begin position="191"/>
        <end position="211"/>
    </location>
</feature>
<feature type="region of interest" description="Disordered" evidence="1">
    <location>
        <begin position="13"/>
        <end position="37"/>
    </location>
</feature>
<keyword evidence="3" id="KW-1185">Reference proteome</keyword>
<evidence type="ECO:0000313" key="3">
    <source>
        <dbReference type="Proteomes" id="UP000717585"/>
    </source>
</evidence>
<feature type="compositionally biased region" description="Basic residues" evidence="1">
    <location>
        <begin position="212"/>
        <end position="223"/>
    </location>
</feature>
<name>A0A8J6B127_9EUKA</name>
<dbReference type="SUPFAM" id="SSF57903">
    <property type="entry name" value="FYVE/PHD zinc finger"/>
    <property type="match status" value="1"/>
</dbReference>
<sequence length="486" mass="54324">MFKGFGSDLGLNVFKPHANPSDNPTKDAQDMPFSAEDAGFDPRLQLFNTLGQPKASFEDLFGDVAPVKPRVLTKPVIEVTEPEPAPPLGEKEQDVPTHGFEMFRSKQDATKISFAQQKLKAEKLEREKREAEKKARAKEPSRAKPAIVTPPSSPSQSESSPELESMMSPAPEHSIEPEPEQESEPEPETEPEAKPAPEVEKKVKAHVEKAQKKPKATPAKRKQVGPAKRTPVPRDFAKAVERLQTMSGVKPADVIAKGLKKVEEAVGDRKVETTVDCKAKSVKTKTSTSSGESVDEWKLGDQQEAEVLFFNHYGSHSSAVLDRYLQLTHREFQCGVDYRTPFVPPQDDASAFPFYDPPSVRCICSWGFHFMAGQMVYCSLCGRASHKECYELESSFESANFRCIYCDRSLLKSGIYSLGFKKYVECKLRKTRDGEEMSDGVFDLIPLSLSKEPEGEWETIIKICQKRCADEEMVYEIEANDDDMEG</sequence>
<reference evidence="2" key="1">
    <citation type="submission" date="2021-05" db="EMBL/GenBank/DDBJ databases">
        <title>A free-living protist that lacks canonical eukaryotic 1 DNA replication and segregation systems.</title>
        <authorList>
            <person name="Salas-Leiva D.E."/>
            <person name="Tromer E.C."/>
            <person name="Curtis B.A."/>
            <person name="Jerlstrom-Hultqvist J."/>
            <person name="Kolisko M."/>
            <person name="Yi Z."/>
            <person name="Salas-Leiva J.S."/>
            <person name="Gallot-Lavallee L."/>
            <person name="Kops G.J.P.L."/>
            <person name="Archibald J.M."/>
            <person name="Simpson A.G.B."/>
            <person name="Roger A.J."/>
        </authorList>
    </citation>
    <scope>NUCLEOTIDE SEQUENCE</scope>
    <source>
        <strain evidence="2">BICM</strain>
    </source>
</reference>